<evidence type="ECO:0000256" key="4">
    <source>
        <dbReference type="ARBA" id="ARBA00022691"/>
    </source>
</evidence>
<keyword evidence="1 6" id="KW-0698">rRNA processing</keyword>
<feature type="binding site" evidence="6">
    <location>
        <position position="108"/>
    </location>
    <ligand>
        <name>S-adenosyl-L-methionine</name>
        <dbReference type="ChEBI" id="CHEBI:59789"/>
    </ligand>
</feature>
<comment type="subcellular location">
    <subcellularLocation>
        <location evidence="6">Cytoplasm</location>
    </subcellularLocation>
</comment>
<dbReference type="Gene3D" id="3.40.1280.10">
    <property type="match status" value="1"/>
</dbReference>
<feature type="binding site" evidence="6">
    <location>
        <position position="76"/>
    </location>
    <ligand>
        <name>S-adenosyl-L-methionine</name>
        <dbReference type="ChEBI" id="CHEBI:59789"/>
    </ligand>
</feature>
<dbReference type="CDD" id="cd18081">
    <property type="entry name" value="RlmH-like"/>
    <property type="match status" value="1"/>
</dbReference>
<evidence type="ECO:0000256" key="2">
    <source>
        <dbReference type="ARBA" id="ARBA00022603"/>
    </source>
</evidence>
<dbReference type="Proteomes" id="UP000281813">
    <property type="component" value="Unassembled WGS sequence"/>
</dbReference>
<keyword evidence="4 6" id="KW-0949">S-adenosyl-L-methionine</keyword>
<comment type="function">
    <text evidence="6">Specifically methylates the pseudouridine at position 1915 (m3Psi1915) in 23S rRNA.</text>
</comment>
<organism evidence="7 8">
    <name type="scientific">Oceanobacillus bengalensis</name>
    <dbReference type="NCBI Taxonomy" id="1435466"/>
    <lineage>
        <taxon>Bacteria</taxon>
        <taxon>Bacillati</taxon>
        <taxon>Bacillota</taxon>
        <taxon>Bacilli</taxon>
        <taxon>Bacillales</taxon>
        <taxon>Bacillaceae</taxon>
        <taxon>Oceanobacillus</taxon>
    </lineage>
</organism>
<accession>A0A494YYB4</accession>
<evidence type="ECO:0000256" key="1">
    <source>
        <dbReference type="ARBA" id="ARBA00022552"/>
    </source>
</evidence>
<gene>
    <name evidence="6 7" type="primary">rlmH</name>
    <name evidence="7" type="ORF">D8M05_10695</name>
</gene>
<dbReference type="PANTHER" id="PTHR33603:SF1">
    <property type="entry name" value="RIBOSOMAL RNA LARGE SUBUNIT METHYLTRANSFERASE H"/>
    <property type="match status" value="1"/>
</dbReference>
<dbReference type="NCBIfam" id="NF000986">
    <property type="entry name" value="PRK00103.1-4"/>
    <property type="match status" value="1"/>
</dbReference>
<evidence type="ECO:0000256" key="3">
    <source>
        <dbReference type="ARBA" id="ARBA00022679"/>
    </source>
</evidence>
<dbReference type="GO" id="GO:0005737">
    <property type="term" value="C:cytoplasm"/>
    <property type="evidence" value="ECO:0007669"/>
    <property type="project" value="UniProtKB-SubCell"/>
</dbReference>
<dbReference type="SUPFAM" id="SSF75217">
    <property type="entry name" value="alpha/beta knot"/>
    <property type="match status" value="1"/>
</dbReference>
<evidence type="ECO:0000313" key="8">
    <source>
        <dbReference type="Proteomes" id="UP000281813"/>
    </source>
</evidence>
<dbReference type="OrthoDB" id="9806643at2"/>
<feature type="binding site" evidence="6">
    <location>
        <begin position="127"/>
        <end position="132"/>
    </location>
    <ligand>
        <name>S-adenosyl-L-methionine</name>
        <dbReference type="ChEBI" id="CHEBI:59789"/>
    </ligand>
</feature>
<keyword evidence="3 6" id="KW-0808">Transferase</keyword>
<proteinExistence type="inferred from homology"/>
<dbReference type="PIRSF" id="PIRSF004505">
    <property type="entry name" value="MT_bac"/>
    <property type="match status" value="1"/>
</dbReference>
<dbReference type="RefSeq" id="WP_121131623.1">
    <property type="nucleotide sequence ID" value="NZ_JBHUFK010000036.1"/>
</dbReference>
<keyword evidence="2 6" id="KW-0489">Methyltransferase</keyword>
<dbReference type="GO" id="GO:0070038">
    <property type="term" value="F:rRNA (pseudouridine-N3-)-methyltransferase activity"/>
    <property type="evidence" value="ECO:0007669"/>
    <property type="project" value="UniProtKB-UniRule"/>
</dbReference>
<keyword evidence="8" id="KW-1185">Reference proteome</keyword>
<comment type="subunit">
    <text evidence="6">Homodimer.</text>
</comment>
<dbReference type="PANTHER" id="PTHR33603">
    <property type="entry name" value="METHYLTRANSFERASE"/>
    <property type="match status" value="1"/>
</dbReference>
<comment type="catalytic activity">
    <reaction evidence="6">
        <text>pseudouridine(1915) in 23S rRNA + S-adenosyl-L-methionine = N(3)-methylpseudouridine(1915) in 23S rRNA + S-adenosyl-L-homocysteine + H(+)</text>
        <dbReference type="Rhea" id="RHEA:42752"/>
        <dbReference type="Rhea" id="RHEA-COMP:10221"/>
        <dbReference type="Rhea" id="RHEA-COMP:10222"/>
        <dbReference type="ChEBI" id="CHEBI:15378"/>
        <dbReference type="ChEBI" id="CHEBI:57856"/>
        <dbReference type="ChEBI" id="CHEBI:59789"/>
        <dbReference type="ChEBI" id="CHEBI:65314"/>
        <dbReference type="ChEBI" id="CHEBI:74486"/>
        <dbReference type="EC" id="2.1.1.177"/>
    </reaction>
</comment>
<sequence>MKISIVTVGKLKEKYLKQGIQEYLKRLSAYAKVEIVEVADEKAPENMSEAEMLDVKRKEGERILSHISQDTFVITLEINGKMLSSEQLAAKMDELATYGKSKIAFVIGGSLGISEAVQKRSNMALSFSKMTFPHQLMRLILVEQVYRGFRIIRGEPYHK</sequence>
<name>A0A494YYB4_9BACI</name>
<evidence type="ECO:0000256" key="6">
    <source>
        <dbReference type="HAMAP-Rule" id="MF_00658"/>
    </source>
</evidence>
<dbReference type="InterPro" id="IPR029026">
    <property type="entry name" value="tRNA_m1G_MTases_N"/>
</dbReference>
<dbReference type="HAMAP" id="MF_00658">
    <property type="entry name" value="23SrRNA_methyltr_H"/>
    <property type="match status" value="1"/>
</dbReference>
<comment type="similarity">
    <text evidence="5 6">Belongs to the RNA methyltransferase RlmH family.</text>
</comment>
<reference evidence="7 8" key="1">
    <citation type="journal article" date="2015" name="Antonie Van Leeuwenhoek">
        <title>Oceanobacillus bengalensis sp. nov., a bacterium isolated from seawater of the Bay of Bengal.</title>
        <authorList>
            <person name="Yongchang O."/>
            <person name="Xiang W."/>
            <person name="Wang G."/>
        </authorList>
    </citation>
    <scope>NUCLEOTIDE SEQUENCE [LARGE SCALE GENOMIC DNA]</scope>
    <source>
        <strain evidence="7 8">MCCC 1K00260</strain>
    </source>
</reference>
<evidence type="ECO:0000256" key="5">
    <source>
        <dbReference type="ARBA" id="ARBA00038303"/>
    </source>
</evidence>
<dbReference type="NCBIfam" id="NF000985">
    <property type="entry name" value="PRK00103.1-3"/>
    <property type="match status" value="1"/>
</dbReference>
<dbReference type="InterPro" id="IPR029028">
    <property type="entry name" value="Alpha/beta_knot_MTases"/>
</dbReference>
<dbReference type="AlphaFoldDB" id="A0A494YYB4"/>
<dbReference type="EMBL" id="RBZO01000015">
    <property type="protein sequence ID" value="RKQ15193.1"/>
    <property type="molecule type" value="Genomic_DNA"/>
</dbReference>
<dbReference type="InterPro" id="IPR003742">
    <property type="entry name" value="RlmH-like"/>
</dbReference>
<dbReference type="EC" id="2.1.1.177" evidence="6"/>
<dbReference type="Pfam" id="PF02590">
    <property type="entry name" value="SPOUT_MTase"/>
    <property type="match status" value="1"/>
</dbReference>
<dbReference type="NCBIfam" id="TIGR00246">
    <property type="entry name" value="tRNA_RlmH_YbeA"/>
    <property type="match status" value="1"/>
</dbReference>
<protein>
    <recommendedName>
        <fullName evidence="6">Ribosomal RNA large subunit methyltransferase H</fullName>
        <ecNumber evidence="6">2.1.1.177</ecNumber>
    </recommendedName>
    <alternativeName>
        <fullName evidence="6">23S rRNA (pseudouridine1915-N3)-methyltransferase</fullName>
    </alternativeName>
    <alternativeName>
        <fullName evidence="6">23S rRNA m3Psi1915 methyltransferase</fullName>
    </alternativeName>
    <alternativeName>
        <fullName evidence="6">rRNA (pseudouridine-N3-)-methyltransferase RlmH</fullName>
    </alternativeName>
</protein>
<comment type="caution">
    <text evidence="7">The sequence shown here is derived from an EMBL/GenBank/DDBJ whole genome shotgun (WGS) entry which is preliminary data.</text>
</comment>
<evidence type="ECO:0000313" key="7">
    <source>
        <dbReference type="EMBL" id="RKQ15193.1"/>
    </source>
</evidence>
<keyword evidence="6" id="KW-0963">Cytoplasm</keyword>